<feature type="chain" id="PRO_5031014512" evidence="2">
    <location>
        <begin position="25"/>
        <end position="124"/>
    </location>
</feature>
<evidence type="ECO:0000313" key="5">
    <source>
        <dbReference type="Proteomes" id="UP000434209"/>
    </source>
</evidence>
<dbReference type="SMART" id="SM00749">
    <property type="entry name" value="BON"/>
    <property type="match status" value="1"/>
</dbReference>
<protein>
    <submittedName>
        <fullName evidence="4">BON domain-containing protein</fullName>
    </submittedName>
</protein>
<dbReference type="Pfam" id="PF04972">
    <property type="entry name" value="BON"/>
    <property type="match status" value="1"/>
</dbReference>
<dbReference type="Proteomes" id="UP000434209">
    <property type="component" value="Chromosome 2"/>
</dbReference>
<feature type="domain" description="BON" evidence="3">
    <location>
        <begin position="51"/>
        <end position="119"/>
    </location>
</feature>
<feature type="region of interest" description="Disordered" evidence="1">
    <location>
        <begin position="27"/>
        <end position="48"/>
    </location>
</feature>
<feature type="signal peptide" evidence="2">
    <location>
        <begin position="1"/>
        <end position="24"/>
    </location>
</feature>
<dbReference type="InterPro" id="IPR051686">
    <property type="entry name" value="Lipoprotein_DolP"/>
</dbReference>
<dbReference type="PANTHER" id="PTHR34606:SF15">
    <property type="entry name" value="BON DOMAIN-CONTAINING PROTEIN"/>
    <property type="match status" value="1"/>
</dbReference>
<dbReference type="OrthoDB" id="9032941at2"/>
<evidence type="ECO:0000256" key="1">
    <source>
        <dbReference type="SAM" id="MobiDB-lite"/>
    </source>
</evidence>
<evidence type="ECO:0000259" key="3">
    <source>
        <dbReference type="PROSITE" id="PS50914"/>
    </source>
</evidence>
<dbReference type="PANTHER" id="PTHR34606">
    <property type="entry name" value="BON DOMAIN-CONTAINING PROTEIN"/>
    <property type="match status" value="1"/>
</dbReference>
<accession>A0A7Z2G9S6</accession>
<dbReference type="EMBL" id="CP046910">
    <property type="protein sequence ID" value="QGZ57722.1"/>
    <property type="molecule type" value="Genomic_DNA"/>
</dbReference>
<sequence>MNIRTGLGYLGALVFAVVSLGALAQTAASGPGANDAPPVASAAPAKSQRAANRALRRRVYATVVKHQEIDAGNISVVARGGAVTLDGTVSDASQISKVEDIVRGVPGVASVTNRLAVRKSFNGE</sequence>
<dbReference type="Gene3D" id="3.30.1340.30">
    <property type="match status" value="1"/>
</dbReference>
<evidence type="ECO:0000256" key="2">
    <source>
        <dbReference type="SAM" id="SignalP"/>
    </source>
</evidence>
<name>A0A7Z2G9S6_9BURK</name>
<feature type="compositionally biased region" description="Low complexity" evidence="1">
    <location>
        <begin position="33"/>
        <end position="48"/>
    </location>
</feature>
<dbReference type="RefSeq" id="WP_158760660.1">
    <property type="nucleotide sequence ID" value="NZ_CP046910.1"/>
</dbReference>
<organism evidence="4 5">
    <name type="scientific">Paraburkholderia acidiphila</name>
    <dbReference type="NCBI Taxonomy" id="2571747"/>
    <lineage>
        <taxon>Bacteria</taxon>
        <taxon>Pseudomonadati</taxon>
        <taxon>Pseudomonadota</taxon>
        <taxon>Betaproteobacteria</taxon>
        <taxon>Burkholderiales</taxon>
        <taxon>Burkholderiaceae</taxon>
        <taxon>Paraburkholderia</taxon>
    </lineage>
</organism>
<reference evidence="4 5" key="1">
    <citation type="submission" date="2019-12" db="EMBL/GenBank/DDBJ databases">
        <title>Paraburkholderia acidiphila 7Q-K02 sp. nov and Paraburkholderia acidisoli DHF22 sp. nov., two strains isolated from forest soil.</title>
        <authorList>
            <person name="Gao Z."/>
            <person name="Qiu L."/>
        </authorList>
    </citation>
    <scope>NUCLEOTIDE SEQUENCE [LARGE SCALE GENOMIC DNA]</scope>
    <source>
        <strain evidence="4 5">7Q-K02</strain>
    </source>
</reference>
<keyword evidence="2" id="KW-0732">Signal</keyword>
<evidence type="ECO:0000313" key="4">
    <source>
        <dbReference type="EMBL" id="QGZ57722.1"/>
    </source>
</evidence>
<dbReference type="AlphaFoldDB" id="A0A7Z2G9S6"/>
<dbReference type="InterPro" id="IPR014004">
    <property type="entry name" value="Transpt-assoc_nodulatn_dom_bac"/>
</dbReference>
<proteinExistence type="predicted"/>
<dbReference type="InterPro" id="IPR007055">
    <property type="entry name" value="BON_dom"/>
</dbReference>
<dbReference type="KEGG" id="pacp:FAZ97_22795"/>
<keyword evidence="5" id="KW-1185">Reference proteome</keyword>
<gene>
    <name evidence="4" type="ORF">FAZ97_22795</name>
</gene>
<dbReference type="PROSITE" id="PS50914">
    <property type="entry name" value="BON"/>
    <property type="match status" value="1"/>
</dbReference>